<sequence length="82" mass="9125">MAPQPWHAISERLEGPSSLEAHWKSVLKGRVMDLVTQTTILPVLFGCLGIFSLFRVLQWFRSKVYLRNAVVVVTGATSGLGR</sequence>
<accession>A0A1A6FW46</accession>
<dbReference type="AlphaFoldDB" id="A0A1A6FW46"/>
<keyword evidence="3" id="KW-0812">Transmembrane</keyword>
<evidence type="ECO:0000313" key="4">
    <source>
        <dbReference type="EMBL" id="OBS57775.1"/>
    </source>
</evidence>
<reference evidence="4 5" key="1">
    <citation type="submission" date="2016-06" db="EMBL/GenBank/DDBJ databases">
        <title>The Draft Genome Sequence and Annotation of the Desert Woodrat Neotoma lepida.</title>
        <authorList>
            <person name="Campbell M."/>
            <person name="Oakeson K.F."/>
            <person name="Yandell M."/>
            <person name="Halpert J.R."/>
            <person name="Dearing D."/>
        </authorList>
    </citation>
    <scope>NUCLEOTIDE SEQUENCE [LARGE SCALE GENOMIC DNA]</scope>
    <source>
        <strain evidence="4">417</strain>
        <tissue evidence="4">Liver</tissue>
    </source>
</reference>
<dbReference type="PANTHER" id="PTHR44196">
    <property type="entry name" value="DEHYDROGENASE/REDUCTASE SDR FAMILY MEMBER 7B"/>
    <property type="match status" value="1"/>
</dbReference>
<evidence type="ECO:0000256" key="3">
    <source>
        <dbReference type="SAM" id="Phobius"/>
    </source>
</evidence>
<dbReference type="GO" id="GO:0016020">
    <property type="term" value="C:membrane"/>
    <property type="evidence" value="ECO:0007669"/>
    <property type="project" value="TreeGrafter"/>
</dbReference>
<dbReference type="STRING" id="56216.A0A1A6FW46"/>
<keyword evidence="2" id="KW-0560">Oxidoreductase</keyword>
<evidence type="ECO:0000256" key="1">
    <source>
        <dbReference type="ARBA" id="ARBA00006484"/>
    </source>
</evidence>
<dbReference type="PANTHER" id="PTHR44196:SF1">
    <property type="entry name" value="DEHYDROGENASE_REDUCTASE SDR FAMILY MEMBER 7B"/>
    <property type="match status" value="1"/>
</dbReference>
<evidence type="ECO:0000256" key="2">
    <source>
        <dbReference type="ARBA" id="ARBA00023002"/>
    </source>
</evidence>
<keyword evidence="3" id="KW-0472">Membrane</keyword>
<comment type="caution">
    <text evidence="4">The sequence shown here is derived from an EMBL/GenBank/DDBJ whole genome shotgun (WGS) entry which is preliminary data.</text>
</comment>
<comment type="similarity">
    <text evidence="1">Belongs to the short-chain dehydrogenases/reductases (SDR) family.</text>
</comment>
<keyword evidence="5" id="KW-1185">Reference proteome</keyword>
<protein>
    <submittedName>
        <fullName evidence="4">Uncharacterized protein</fullName>
    </submittedName>
</protein>
<feature type="non-terminal residue" evidence="4">
    <location>
        <position position="82"/>
    </location>
</feature>
<name>A0A1A6FW46_NEOLE</name>
<keyword evidence="3" id="KW-1133">Transmembrane helix</keyword>
<dbReference type="EMBL" id="LZPO01117008">
    <property type="protein sequence ID" value="OBS57775.1"/>
    <property type="molecule type" value="Genomic_DNA"/>
</dbReference>
<organism evidence="4 5">
    <name type="scientific">Neotoma lepida</name>
    <name type="common">Desert woodrat</name>
    <dbReference type="NCBI Taxonomy" id="56216"/>
    <lineage>
        <taxon>Eukaryota</taxon>
        <taxon>Metazoa</taxon>
        <taxon>Chordata</taxon>
        <taxon>Craniata</taxon>
        <taxon>Vertebrata</taxon>
        <taxon>Euteleostomi</taxon>
        <taxon>Mammalia</taxon>
        <taxon>Eutheria</taxon>
        <taxon>Euarchontoglires</taxon>
        <taxon>Glires</taxon>
        <taxon>Rodentia</taxon>
        <taxon>Myomorpha</taxon>
        <taxon>Muroidea</taxon>
        <taxon>Cricetidae</taxon>
        <taxon>Neotominae</taxon>
        <taxon>Neotoma</taxon>
    </lineage>
</organism>
<dbReference type="GO" id="GO:0016491">
    <property type="term" value="F:oxidoreductase activity"/>
    <property type="evidence" value="ECO:0007669"/>
    <property type="project" value="UniProtKB-KW"/>
</dbReference>
<dbReference type="OrthoDB" id="5307821at2759"/>
<gene>
    <name evidence="4" type="ORF">A6R68_11090</name>
</gene>
<proteinExistence type="inferred from homology"/>
<dbReference type="Proteomes" id="UP000092124">
    <property type="component" value="Unassembled WGS sequence"/>
</dbReference>
<evidence type="ECO:0000313" key="5">
    <source>
        <dbReference type="Proteomes" id="UP000092124"/>
    </source>
</evidence>
<feature type="transmembrane region" description="Helical" evidence="3">
    <location>
        <begin position="34"/>
        <end position="57"/>
    </location>
</feature>